<dbReference type="EMBL" id="BOPG01000043">
    <property type="protein sequence ID" value="GIJ58812.1"/>
    <property type="molecule type" value="Genomic_DNA"/>
</dbReference>
<organism evidence="1 2">
    <name type="scientific">Virgisporangium aurantiacum</name>
    <dbReference type="NCBI Taxonomy" id="175570"/>
    <lineage>
        <taxon>Bacteria</taxon>
        <taxon>Bacillati</taxon>
        <taxon>Actinomycetota</taxon>
        <taxon>Actinomycetes</taxon>
        <taxon>Micromonosporales</taxon>
        <taxon>Micromonosporaceae</taxon>
        <taxon>Virgisporangium</taxon>
    </lineage>
</organism>
<proteinExistence type="predicted"/>
<dbReference type="AlphaFoldDB" id="A0A8J4E4C2"/>
<comment type="caution">
    <text evidence="1">The sequence shown here is derived from an EMBL/GenBank/DDBJ whole genome shotgun (WGS) entry which is preliminary data.</text>
</comment>
<keyword evidence="2" id="KW-1185">Reference proteome</keyword>
<protein>
    <submittedName>
        <fullName evidence="1">Uncharacterized protein</fullName>
    </submittedName>
</protein>
<evidence type="ECO:0000313" key="2">
    <source>
        <dbReference type="Proteomes" id="UP000612585"/>
    </source>
</evidence>
<sequence>MTADELATETRRLVDRVSTWTPPRWAASSASGTGTRADRFHALVQELADQAADAEDQPRRAVPRLSPDTALPDQLKVVVADLIAAARDDEARLAVATKRVLTTKRAL</sequence>
<dbReference type="RefSeq" id="WP_204000151.1">
    <property type="nucleotide sequence ID" value="NZ_BOPG01000043.1"/>
</dbReference>
<accession>A0A8J4E4C2</accession>
<reference evidence="1" key="1">
    <citation type="submission" date="2021-01" db="EMBL/GenBank/DDBJ databases">
        <title>Whole genome shotgun sequence of Virgisporangium aurantiacum NBRC 16421.</title>
        <authorList>
            <person name="Komaki H."/>
            <person name="Tamura T."/>
        </authorList>
    </citation>
    <scope>NUCLEOTIDE SEQUENCE</scope>
    <source>
        <strain evidence="1">NBRC 16421</strain>
    </source>
</reference>
<evidence type="ECO:0000313" key="1">
    <source>
        <dbReference type="EMBL" id="GIJ58812.1"/>
    </source>
</evidence>
<name>A0A8J4E4C2_9ACTN</name>
<gene>
    <name evidence="1" type="ORF">Vau01_063280</name>
</gene>
<dbReference type="Proteomes" id="UP000612585">
    <property type="component" value="Unassembled WGS sequence"/>
</dbReference>